<dbReference type="InterPro" id="IPR051398">
    <property type="entry name" value="Polysacch_Deacetylase"/>
</dbReference>
<dbReference type="EC" id="3.5.1.-" evidence="4"/>
<dbReference type="GO" id="GO:0005975">
    <property type="term" value="P:carbohydrate metabolic process"/>
    <property type="evidence" value="ECO:0007669"/>
    <property type="project" value="InterPro"/>
</dbReference>
<organism evidence="4 5">
    <name type="scientific">Methylomusa anaerophila</name>
    <dbReference type="NCBI Taxonomy" id="1930071"/>
    <lineage>
        <taxon>Bacteria</taxon>
        <taxon>Bacillati</taxon>
        <taxon>Bacillota</taxon>
        <taxon>Negativicutes</taxon>
        <taxon>Selenomonadales</taxon>
        <taxon>Sporomusaceae</taxon>
        <taxon>Methylomusa</taxon>
    </lineage>
</organism>
<accession>A0A348AG49</accession>
<dbReference type="SUPFAM" id="SSF88713">
    <property type="entry name" value="Glycoside hydrolase/deacetylase"/>
    <property type="match status" value="1"/>
</dbReference>
<dbReference type="Pfam" id="PF01522">
    <property type="entry name" value="Polysacc_deac_1"/>
    <property type="match status" value="1"/>
</dbReference>
<dbReference type="InterPro" id="IPR011330">
    <property type="entry name" value="Glyco_hydro/deAcase_b/a-brl"/>
</dbReference>
<evidence type="ECO:0000259" key="3">
    <source>
        <dbReference type="PROSITE" id="PS51677"/>
    </source>
</evidence>
<dbReference type="Gene3D" id="3.20.20.370">
    <property type="entry name" value="Glycoside hydrolase/deacetylase"/>
    <property type="match status" value="1"/>
</dbReference>
<dbReference type="PANTHER" id="PTHR34216">
    <property type="match status" value="1"/>
</dbReference>
<evidence type="ECO:0000313" key="4">
    <source>
        <dbReference type="EMBL" id="BBB90047.1"/>
    </source>
</evidence>
<dbReference type="EMBL" id="AP018449">
    <property type="protein sequence ID" value="BBB90047.1"/>
    <property type="molecule type" value="Genomic_DNA"/>
</dbReference>
<reference evidence="4 5" key="1">
    <citation type="journal article" date="2018" name="Int. J. Syst. Evol. Microbiol.">
        <title>Methylomusa anaerophila gen. nov., sp. nov., an anaerobic methanol-utilizing bacterium isolated from a microbial fuel cell.</title>
        <authorList>
            <person name="Amano N."/>
            <person name="Yamamuro A."/>
            <person name="Miyahara M."/>
            <person name="Kouzuma A."/>
            <person name="Abe T."/>
            <person name="Watanabe K."/>
        </authorList>
    </citation>
    <scope>NUCLEOTIDE SEQUENCE [LARGE SCALE GENOMIC DNA]</scope>
    <source>
        <strain evidence="4 5">MMFC1</strain>
    </source>
</reference>
<keyword evidence="5" id="KW-1185">Reference proteome</keyword>
<dbReference type="GO" id="GO:0005576">
    <property type="term" value="C:extracellular region"/>
    <property type="evidence" value="ECO:0007669"/>
    <property type="project" value="UniProtKB-SubCell"/>
</dbReference>
<name>A0A348AG49_9FIRM</name>
<sequence length="277" mass="30977">MVVLKKRAVATVIVVIMLFSSYIASASRQDGIPVLLYHHVGNDDGGLPRLTITADEFERQVALLHNAGFETISPEQLIAYMKREEVSLPERPILITFDDGYDDNYANALPILQKYGFKAVFFVVGINVDRAQRLSAQQVREMAKSGFAIGGHSMTHSDLTQLSGPELEHEILDNKRQLEGITHQESLFFSYPYGFFNLRSWKKIESAGYQGAFTVLSGVNKAGRDNIFLLRRIPIFSTTDFDALLARLTGTYSAHMLLDYLPEHMDSIINSATDGLL</sequence>
<dbReference type="PANTHER" id="PTHR34216:SF3">
    <property type="entry name" value="POLY-BETA-1,6-N-ACETYL-D-GLUCOSAMINE N-DEACETYLASE"/>
    <property type="match status" value="1"/>
</dbReference>
<protein>
    <submittedName>
        <fullName evidence="4">Peptidoglycan-N-acetylmuramic acid deacetylase PdaA</fullName>
        <ecNumber evidence="4">3.5.1.-</ecNumber>
    </submittedName>
</protein>
<keyword evidence="2" id="KW-0732">Signal</keyword>
<dbReference type="Proteomes" id="UP000276437">
    <property type="component" value="Chromosome"/>
</dbReference>
<dbReference type="CDD" id="cd10918">
    <property type="entry name" value="CE4_NodB_like_5s_6s"/>
    <property type="match status" value="1"/>
</dbReference>
<dbReference type="PROSITE" id="PS51677">
    <property type="entry name" value="NODB"/>
    <property type="match status" value="1"/>
</dbReference>
<evidence type="ECO:0000256" key="2">
    <source>
        <dbReference type="ARBA" id="ARBA00022729"/>
    </source>
</evidence>
<dbReference type="KEGG" id="mana:MAMMFC1_00695"/>
<feature type="domain" description="NodB homology" evidence="3">
    <location>
        <begin position="91"/>
        <end position="277"/>
    </location>
</feature>
<evidence type="ECO:0000256" key="1">
    <source>
        <dbReference type="ARBA" id="ARBA00004613"/>
    </source>
</evidence>
<dbReference type="GO" id="GO:0016810">
    <property type="term" value="F:hydrolase activity, acting on carbon-nitrogen (but not peptide) bonds"/>
    <property type="evidence" value="ECO:0007669"/>
    <property type="project" value="InterPro"/>
</dbReference>
<dbReference type="InterPro" id="IPR002509">
    <property type="entry name" value="NODB_dom"/>
</dbReference>
<dbReference type="RefSeq" id="WP_126306488.1">
    <property type="nucleotide sequence ID" value="NZ_AP018449.1"/>
</dbReference>
<dbReference type="AlphaFoldDB" id="A0A348AG49"/>
<evidence type="ECO:0000313" key="5">
    <source>
        <dbReference type="Proteomes" id="UP000276437"/>
    </source>
</evidence>
<keyword evidence="4" id="KW-0378">Hydrolase</keyword>
<dbReference type="OrthoDB" id="9778320at2"/>
<gene>
    <name evidence="4" type="primary">pdaA_1</name>
    <name evidence="4" type="ORF">MAMMFC1_00695</name>
</gene>
<proteinExistence type="predicted"/>
<comment type="subcellular location">
    <subcellularLocation>
        <location evidence="1">Secreted</location>
    </subcellularLocation>
</comment>